<organism evidence="3">
    <name type="scientific">Castor canadensis</name>
    <name type="common">American beaver</name>
    <dbReference type="NCBI Taxonomy" id="51338"/>
    <lineage>
        <taxon>Eukaryota</taxon>
        <taxon>Metazoa</taxon>
        <taxon>Chordata</taxon>
        <taxon>Craniata</taxon>
        <taxon>Vertebrata</taxon>
        <taxon>Euteleostomi</taxon>
        <taxon>Mammalia</taxon>
        <taxon>Eutheria</taxon>
        <taxon>Euarchontoglires</taxon>
        <taxon>Glires</taxon>
        <taxon>Rodentia</taxon>
        <taxon>Castorimorpha</taxon>
        <taxon>Castoridae</taxon>
        <taxon>Castor</taxon>
    </lineage>
</organism>
<gene>
    <name evidence="3" type="primary">LOC109678871</name>
</gene>
<evidence type="ECO:0000259" key="2">
    <source>
        <dbReference type="PROSITE" id="PS50805"/>
    </source>
</evidence>
<dbReference type="PROSITE" id="PS50805">
    <property type="entry name" value="KRAB"/>
    <property type="match status" value="1"/>
</dbReference>
<dbReference type="PANTHER" id="PTHR23232:SF158">
    <property type="entry name" value="KRAB DOMAIN-CONTAINING PROTEIN 5"/>
    <property type="match status" value="1"/>
</dbReference>
<dbReference type="CDD" id="cd07765">
    <property type="entry name" value="KRAB_A-box"/>
    <property type="match status" value="1"/>
</dbReference>
<dbReference type="PANTHER" id="PTHR23232">
    <property type="entry name" value="KRAB DOMAIN C2H2 ZINC FINGER"/>
    <property type="match status" value="1"/>
</dbReference>
<feature type="non-terminal residue" evidence="3">
    <location>
        <position position="102"/>
    </location>
</feature>
<sequence>MVQGVLSFSDVAIEFSKEEWECLDLAQRGLYRDVMLENYNNLVPVDFTVSKPDLDTCLEQRKDLWKGKKEETEEKHPYLVNCLEQRKDPRKRKKEETANNHP</sequence>
<feature type="region of interest" description="Disordered" evidence="1">
    <location>
        <begin position="83"/>
        <end position="102"/>
    </location>
</feature>
<feature type="domain" description="KRAB" evidence="2">
    <location>
        <begin position="6"/>
        <end position="77"/>
    </location>
</feature>
<proteinExistence type="predicted"/>
<dbReference type="InterPro" id="IPR036051">
    <property type="entry name" value="KRAB_dom_sf"/>
</dbReference>
<dbReference type="SUPFAM" id="SSF109640">
    <property type="entry name" value="KRAB domain (Kruppel-associated box)"/>
    <property type="match status" value="1"/>
</dbReference>
<dbReference type="Gene3D" id="6.10.140.140">
    <property type="match status" value="1"/>
</dbReference>
<dbReference type="Pfam" id="PF01352">
    <property type="entry name" value="KRAB"/>
    <property type="match status" value="1"/>
</dbReference>
<dbReference type="AlphaFoldDB" id="A0A8B7TQN9"/>
<dbReference type="InterPro" id="IPR050169">
    <property type="entry name" value="Krueppel_C2H2_ZnF"/>
</dbReference>
<dbReference type="GO" id="GO:0006355">
    <property type="term" value="P:regulation of DNA-templated transcription"/>
    <property type="evidence" value="ECO:0007669"/>
    <property type="project" value="InterPro"/>
</dbReference>
<reference evidence="3" key="1">
    <citation type="submission" date="2025-08" db="UniProtKB">
        <authorList>
            <consortium name="RefSeq"/>
        </authorList>
    </citation>
    <scope>IDENTIFICATION</scope>
    <source>
        <tissue evidence="3">Leukocyte</tissue>
    </source>
</reference>
<accession>A0A8B7TQN9</accession>
<dbReference type="RefSeq" id="XP_020009868.1">
    <property type="nucleotide sequence ID" value="XM_020154279.1"/>
</dbReference>
<dbReference type="SMART" id="SM00349">
    <property type="entry name" value="KRAB"/>
    <property type="match status" value="1"/>
</dbReference>
<evidence type="ECO:0000256" key="1">
    <source>
        <dbReference type="SAM" id="MobiDB-lite"/>
    </source>
</evidence>
<dbReference type="OrthoDB" id="9909837at2759"/>
<protein>
    <submittedName>
        <fullName evidence="3">Zinc finger protein 736-like</fullName>
    </submittedName>
</protein>
<dbReference type="KEGG" id="ccan:109678871"/>
<name>A0A8B7TQN9_CASCN</name>
<dbReference type="InterPro" id="IPR001909">
    <property type="entry name" value="KRAB"/>
</dbReference>
<evidence type="ECO:0000313" key="3">
    <source>
        <dbReference type="RefSeq" id="XP_020009868.1"/>
    </source>
</evidence>